<dbReference type="RefSeq" id="WP_024766153.1">
    <property type="nucleotide sequence ID" value="NZ_CP049140.1"/>
</dbReference>
<dbReference type="EMBL" id="CP049140">
    <property type="protein sequence ID" value="QIE89140.1"/>
    <property type="molecule type" value="Genomic_DNA"/>
</dbReference>
<organism evidence="3 4">
    <name type="scientific">Pseudomonas nitroreducens</name>
    <dbReference type="NCBI Taxonomy" id="46680"/>
    <lineage>
        <taxon>Bacteria</taxon>
        <taxon>Pseudomonadati</taxon>
        <taxon>Pseudomonadota</taxon>
        <taxon>Gammaproteobacteria</taxon>
        <taxon>Pseudomonadales</taxon>
        <taxon>Pseudomonadaceae</taxon>
        <taxon>Pseudomonas</taxon>
    </lineage>
</organism>
<dbReference type="GeneID" id="300408489"/>
<dbReference type="AlphaFoldDB" id="A0A6G6J250"/>
<dbReference type="GO" id="GO:0006950">
    <property type="term" value="P:response to stress"/>
    <property type="evidence" value="ECO:0007669"/>
    <property type="project" value="TreeGrafter"/>
</dbReference>
<gene>
    <name evidence="3" type="ORF">G5B91_23895</name>
    <name evidence="2" type="ORF">I5I61_20135</name>
</gene>
<name>A0A6G6J250_PSENT</name>
<keyword evidence="5" id="KW-1185">Reference proteome</keyword>
<reference evidence="3 4" key="1">
    <citation type="submission" date="2020-02" db="EMBL/GenBank/DDBJ databases">
        <title>Integrative conjugative elements (ICEs) and plasmids drive adaptation of Pseudomonas nitroreducens strain HBP1 to wastewater environment.</title>
        <authorList>
            <person name="Sentchilo V."/>
            <person name="Carraro N."/>
            <person name="Bertelli C."/>
            <person name="van der Meer J.R."/>
        </authorList>
    </citation>
    <scope>NUCLEOTIDE SEQUENCE [LARGE SCALE GENOMIC DNA]</scope>
    <source>
        <strain evidence="3 4">HBP1</strain>
    </source>
</reference>
<dbReference type="Pfam" id="PF12802">
    <property type="entry name" value="MarR_2"/>
    <property type="match status" value="1"/>
</dbReference>
<dbReference type="GO" id="GO:0003700">
    <property type="term" value="F:DNA-binding transcription factor activity"/>
    <property type="evidence" value="ECO:0007669"/>
    <property type="project" value="InterPro"/>
</dbReference>
<dbReference type="KEGG" id="pnt:G5B91_23895"/>
<dbReference type="PANTHER" id="PTHR33164:SF89">
    <property type="entry name" value="MARR FAMILY REGULATORY PROTEIN"/>
    <property type="match status" value="1"/>
</dbReference>
<reference evidence="2 5" key="2">
    <citation type="submission" date="2020-11" db="EMBL/GenBank/DDBJ databases">
        <title>Enhanced detection system for hospital associated transmission using whole genome sequencing surveillance.</title>
        <authorList>
            <person name="Harrison L.H."/>
            <person name="Van Tyne D."/>
            <person name="Marsh J.W."/>
            <person name="Griffith M.P."/>
            <person name="Snyder D.J."/>
            <person name="Cooper V.S."/>
            <person name="Mustapha M."/>
        </authorList>
    </citation>
    <scope>NUCLEOTIDE SEQUENCE [LARGE SCALE GENOMIC DNA]</scope>
    <source>
        <strain evidence="2 5">PSA00705</strain>
    </source>
</reference>
<dbReference type="SUPFAM" id="SSF46785">
    <property type="entry name" value="Winged helix' DNA-binding domain"/>
    <property type="match status" value="1"/>
</dbReference>
<dbReference type="SMART" id="SM00347">
    <property type="entry name" value="HTH_MARR"/>
    <property type="match status" value="1"/>
</dbReference>
<dbReference type="PROSITE" id="PS50995">
    <property type="entry name" value="HTH_MARR_2"/>
    <property type="match status" value="1"/>
</dbReference>
<evidence type="ECO:0000313" key="3">
    <source>
        <dbReference type="EMBL" id="QIE89140.1"/>
    </source>
</evidence>
<dbReference type="Proteomes" id="UP000608450">
    <property type="component" value="Unassembled WGS sequence"/>
</dbReference>
<dbReference type="InterPro" id="IPR000835">
    <property type="entry name" value="HTH_MarR-typ"/>
</dbReference>
<dbReference type="EMBL" id="JADTFC010000055">
    <property type="protein sequence ID" value="MBG6289769.1"/>
    <property type="molecule type" value="Genomic_DNA"/>
</dbReference>
<evidence type="ECO:0000313" key="5">
    <source>
        <dbReference type="Proteomes" id="UP000608450"/>
    </source>
</evidence>
<evidence type="ECO:0000313" key="2">
    <source>
        <dbReference type="EMBL" id="MBG6289769.1"/>
    </source>
</evidence>
<dbReference type="InterPro" id="IPR036388">
    <property type="entry name" value="WH-like_DNA-bd_sf"/>
</dbReference>
<dbReference type="InterPro" id="IPR036390">
    <property type="entry name" value="WH_DNA-bd_sf"/>
</dbReference>
<accession>A0A6G6J250</accession>
<dbReference type="InterPro" id="IPR039422">
    <property type="entry name" value="MarR/SlyA-like"/>
</dbReference>
<sequence>MADSKTSMRNAHALSMLQALRRLQQAAEVHSKSLGRDGELTPLQLLILQVVELEGEITAGQLARHVALSQSSLSGALARLESKGLLTRRRDDGDRRKQWMSLEADGRKALKHSPALLPEHALERFAGLPEWEQHAILAGLLRAAELFETPGSGVEEEEEEEF</sequence>
<dbReference type="Proteomes" id="UP000501063">
    <property type="component" value="Chromosome"/>
</dbReference>
<dbReference type="Gene3D" id="1.10.10.10">
    <property type="entry name" value="Winged helix-like DNA-binding domain superfamily/Winged helix DNA-binding domain"/>
    <property type="match status" value="1"/>
</dbReference>
<protein>
    <submittedName>
        <fullName evidence="3">Winged helix-turn-helix transcriptional regulator</fullName>
    </submittedName>
</protein>
<evidence type="ECO:0000313" key="4">
    <source>
        <dbReference type="Proteomes" id="UP000501063"/>
    </source>
</evidence>
<dbReference type="PANTHER" id="PTHR33164">
    <property type="entry name" value="TRANSCRIPTIONAL REGULATOR, MARR FAMILY"/>
    <property type="match status" value="1"/>
</dbReference>
<proteinExistence type="predicted"/>
<feature type="domain" description="HTH marR-type" evidence="1">
    <location>
        <begin position="13"/>
        <end position="145"/>
    </location>
</feature>
<evidence type="ECO:0000259" key="1">
    <source>
        <dbReference type="PROSITE" id="PS50995"/>
    </source>
</evidence>